<comment type="caution">
    <text evidence="1">The sequence shown here is derived from an EMBL/GenBank/DDBJ whole genome shotgun (WGS) entry which is preliminary data.</text>
</comment>
<sequence length="87" mass="9775">MVTLCSTFLNYDKKSCLVTAVGKLLMSGFIHAYLDGDEHWSGRKQGDLKPLPDSPKYFLINVGKHKILRKIVLALLSGIHFIPFVKT</sequence>
<accession>A0A176S5S9</accession>
<evidence type="ECO:0000313" key="2">
    <source>
        <dbReference type="Proteomes" id="UP000076962"/>
    </source>
</evidence>
<name>A0A176S5S9_9GAMM</name>
<protein>
    <submittedName>
        <fullName evidence="1">Uncharacterized protein</fullName>
    </submittedName>
</protein>
<organism evidence="1 2">
    <name type="scientific">Candidatus Thiomargarita nelsonii</name>
    <dbReference type="NCBI Taxonomy" id="1003181"/>
    <lineage>
        <taxon>Bacteria</taxon>
        <taxon>Pseudomonadati</taxon>
        <taxon>Pseudomonadota</taxon>
        <taxon>Gammaproteobacteria</taxon>
        <taxon>Thiotrichales</taxon>
        <taxon>Thiotrichaceae</taxon>
        <taxon>Thiomargarita</taxon>
    </lineage>
</organism>
<dbReference type="EMBL" id="LUTY01000354">
    <property type="protein sequence ID" value="OAD23461.1"/>
    <property type="molecule type" value="Genomic_DNA"/>
</dbReference>
<evidence type="ECO:0000313" key="1">
    <source>
        <dbReference type="EMBL" id="OAD23461.1"/>
    </source>
</evidence>
<proteinExistence type="predicted"/>
<reference evidence="1 2" key="1">
    <citation type="submission" date="2016-05" db="EMBL/GenBank/DDBJ databases">
        <title>Single-cell genome of chain-forming Candidatus Thiomargarita nelsonii and comparison to other large sulfur-oxidizing bacteria.</title>
        <authorList>
            <person name="Winkel M."/>
            <person name="Salman V."/>
            <person name="Woyke T."/>
            <person name="Schulz-Vogt H."/>
            <person name="Richter M."/>
            <person name="Flood B."/>
            <person name="Bailey J."/>
            <person name="Amann R."/>
            <person name="Mussmann M."/>
        </authorList>
    </citation>
    <scope>NUCLEOTIDE SEQUENCE [LARGE SCALE GENOMIC DNA]</scope>
    <source>
        <strain evidence="1 2">THI036</strain>
    </source>
</reference>
<dbReference type="AlphaFoldDB" id="A0A176S5S9"/>
<keyword evidence="2" id="KW-1185">Reference proteome</keyword>
<gene>
    <name evidence="1" type="ORF">THIOM_000709</name>
</gene>
<dbReference type="Proteomes" id="UP000076962">
    <property type="component" value="Unassembled WGS sequence"/>
</dbReference>